<evidence type="ECO:0000313" key="1">
    <source>
        <dbReference type="EMBL" id="KAG9185829.1"/>
    </source>
</evidence>
<evidence type="ECO:0000313" key="2">
    <source>
        <dbReference type="Proteomes" id="UP001199106"/>
    </source>
</evidence>
<dbReference type="Pfam" id="PF13207">
    <property type="entry name" value="AAA_17"/>
    <property type="match status" value="1"/>
</dbReference>
<dbReference type="AlphaFoldDB" id="A0AAD4F8M6"/>
<proteinExistence type="predicted"/>
<dbReference type="GO" id="GO:0005737">
    <property type="term" value="C:cytoplasm"/>
    <property type="evidence" value="ECO:0007669"/>
    <property type="project" value="TreeGrafter"/>
</dbReference>
<dbReference type="SUPFAM" id="SSF56784">
    <property type="entry name" value="HAD-like"/>
    <property type="match status" value="1"/>
</dbReference>
<name>A0AAD4F8M6_9PLEO</name>
<dbReference type="InterPro" id="IPR023214">
    <property type="entry name" value="HAD_sf"/>
</dbReference>
<organism evidence="1 2">
    <name type="scientific">Alternaria panax</name>
    <dbReference type="NCBI Taxonomy" id="48097"/>
    <lineage>
        <taxon>Eukaryota</taxon>
        <taxon>Fungi</taxon>
        <taxon>Dikarya</taxon>
        <taxon>Ascomycota</taxon>
        <taxon>Pezizomycotina</taxon>
        <taxon>Dothideomycetes</taxon>
        <taxon>Pleosporomycetidae</taxon>
        <taxon>Pleosporales</taxon>
        <taxon>Pleosporineae</taxon>
        <taxon>Pleosporaceae</taxon>
        <taxon>Alternaria</taxon>
        <taxon>Alternaria sect. Panax</taxon>
    </lineage>
</organism>
<dbReference type="PANTHER" id="PTHR43344:SF20">
    <property type="entry name" value="URACIL PHOSPHORIBOSYLTRANSFERASE"/>
    <property type="match status" value="1"/>
</dbReference>
<keyword evidence="2" id="KW-1185">Reference proteome</keyword>
<dbReference type="GO" id="GO:0036424">
    <property type="term" value="F:L-phosphoserine phosphatase activity"/>
    <property type="evidence" value="ECO:0007669"/>
    <property type="project" value="TreeGrafter"/>
</dbReference>
<dbReference type="InterPro" id="IPR027417">
    <property type="entry name" value="P-loop_NTPase"/>
</dbReference>
<comment type="caution">
    <text evidence="1">The sequence shown here is derived from an EMBL/GenBank/DDBJ whole genome shotgun (WGS) entry which is preliminary data.</text>
</comment>
<protein>
    <submittedName>
        <fullName evidence="1">Uncharacterized protein</fullName>
    </submittedName>
</protein>
<dbReference type="Pfam" id="PF12710">
    <property type="entry name" value="HAD"/>
    <property type="match status" value="1"/>
</dbReference>
<gene>
    <name evidence="1" type="ORF">G6011_07160</name>
</gene>
<dbReference type="InterPro" id="IPR036412">
    <property type="entry name" value="HAD-like_sf"/>
</dbReference>
<dbReference type="SUPFAM" id="SSF52540">
    <property type="entry name" value="P-loop containing nucleoside triphosphate hydrolases"/>
    <property type="match status" value="1"/>
</dbReference>
<dbReference type="PANTHER" id="PTHR43344">
    <property type="entry name" value="PHOSPHOSERINE PHOSPHATASE"/>
    <property type="match status" value="1"/>
</dbReference>
<reference evidence="1" key="1">
    <citation type="submission" date="2021-07" db="EMBL/GenBank/DDBJ databases">
        <title>Genome Resource of American Ginseng Black Spot Pathogen Alternaria panax.</title>
        <authorList>
            <person name="Qiu C."/>
            <person name="Wang W."/>
            <person name="Liu Z."/>
        </authorList>
    </citation>
    <scope>NUCLEOTIDE SEQUENCE</scope>
    <source>
        <strain evidence="1">BNCC115425</strain>
    </source>
</reference>
<dbReference type="Proteomes" id="UP001199106">
    <property type="component" value="Unassembled WGS sequence"/>
</dbReference>
<sequence length="508" mass="56825">MSALSREKLEKPTIIGLYGVSGSGKSYLLKQLGKDETFANEHFIFYDGSAIIEEVVEGGLDAFKQMNAQGQSTAREQAVSKAASSCLEANKVGVIAGHYMFWDKENDSKKIGTKKDWETYTHIIYLNVDPTIIAKRVEEDKGRNRSEVSIDHLKQWQHEELSELRSICLQHNILFTSLTESSSATGTSTIERLAALLNNFRSNDETSNTAAVVHAVDCALPSGEDLETVILLDADKTLGPYDTGLLFWKETDFPSTNADCPLTEIFKAQGYSYAAFRQAMFLYEEKADEFDEVCDMIVKKVYLYPEMASFLNRLRRYPHVDALVITCGLRRVWERVLVRNGISNVKVIGGSRLANGYVVTGETKGAVVDHLHSKKLRVLAFGDSPLDMAMFLKADEAYVIVGGEDKRSSFMEKKLTTAIENHHLSALQILLPSTVTSRMTLEKLPKATLNEEGLESIFRSRKDPTTRIHHATSKHSAKLLMTPSRDASIQSHDLRKAHEHIGYYLATE</sequence>
<dbReference type="EMBL" id="JAANER010000010">
    <property type="protein sequence ID" value="KAG9185829.1"/>
    <property type="molecule type" value="Genomic_DNA"/>
</dbReference>
<dbReference type="GO" id="GO:0000287">
    <property type="term" value="F:magnesium ion binding"/>
    <property type="evidence" value="ECO:0007669"/>
    <property type="project" value="TreeGrafter"/>
</dbReference>
<dbReference type="GO" id="GO:0006564">
    <property type="term" value="P:L-serine biosynthetic process"/>
    <property type="evidence" value="ECO:0007669"/>
    <property type="project" value="TreeGrafter"/>
</dbReference>
<accession>A0AAD4F8M6</accession>
<dbReference type="InterPro" id="IPR050582">
    <property type="entry name" value="HAD-like_SerB"/>
</dbReference>
<dbReference type="Gene3D" id="3.40.50.300">
    <property type="entry name" value="P-loop containing nucleotide triphosphate hydrolases"/>
    <property type="match status" value="1"/>
</dbReference>
<dbReference type="Gene3D" id="3.40.50.1000">
    <property type="entry name" value="HAD superfamily/HAD-like"/>
    <property type="match status" value="1"/>
</dbReference>